<reference evidence="3" key="1">
    <citation type="submission" date="2020-04" db="EMBL/GenBank/DDBJ databases">
        <authorList>
            <person name="Zhang T."/>
        </authorList>
    </citation>
    <scope>NUCLEOTIDE SEQUENCE</scope>
    <source>
        <strain evidence="3">HKST-UBA79</strain>
    </source>
</reference>
<dbReference type="PANTHER" id="PTHR30560">
    <property type="entry name" value="TRIGGER FACTOR CHAPERONE AND PEPTIDYL-PROLYL CIS/TRANS ISOMERASE"/>
    <property type="match status" value="1"/>
</dbReference>
<dbReference type="GO" id="GO:0005737">
    <property type="term" value="C:cytoplasm"/>
    <property type="evidence" value="ECO:0007669"/>
    <property type="project" value="UniProtKB-SubCell"/>
</dbReference>
<accession>A0A955EC04</accession>
<dbReference type="AlphaFoldDB" id="A0A955EC04"/>
<dbReference type="GO" id="GO:0043335">
    <property type="term" value="P:protein unfolding"/>
    <property type="evidence" value="ECO:0007669"/>
    <property type="project" value="TreeGrafter"/>
</dbReference>
<dbReference type="EMBL" id="JAGQNX010000099">
    <property type="protein sequence ID" value="MCA9308512.1"/>
    <property type="molecule type" value="Genomic_DNA"/>
</dbReference>
<gene>
    <name evidence="3" type="ORF">KC980_03295</name>
</gene>
<dbReference type="Pfam" id="PF05697">
    <property type="entry name" value="Trigger_N"/>
    <property type="match status" value="1"/>
</dbReference>
<dbReference type="PANTHER" id="PTHR30560:SF3">
    <property type="entry name" value="TRIGGER FACTOR-LIKE PROTEIN TIG, CHLOROPLASTIC"/>
    <property type="match status" value="1"/>
</dbReference>
<reference evidence="3" key="2">
    <citation type="journal article" date="2021" name="Microbiome">
        <title>Successional dynamics and alternative stable states in a saline activated sludge microbial community over 9 years.</title>
        <authorList>
            <person name="Wang Y."/>
            <person name="Ye J."/>
            <person name="Ju F."/>
            <person name="Liu L."/>
            <person name="Boyd J.A."/>
            <person name="Deng Y."/>
            <person name="Parks D.H."/>
            <person name="Jiang X."/>
            <person name="Yin X."/>
            <person name="Woodcroft B.J."/>
            <person name="Tyson G.W."/>
            <person name="Hugenholtz P."/>
            <person name="Polz M.F."/>
            <person name="Zhang T."/>
        </authorList>
    </citation>
    <scope>NUCLEOTIDE SEQUENCE</scope>
    <source>
        <strain evidence="3">HKST-UBA79</strain>
    </source>
</reference>
<comment type="caution">
    <text evidence="3">The sequence shown here is derived from an EMBL/GenBank/DDBJ whole genome shotgun (WGS) entry which is preliminary data.</text>
</comment>
<dbReference type="Gene3D" id="3.30.70.1050">
    <property type="entry name" value="Trigger factor ribosome-binding domain"/>
    <property type="match status" value="1"/>
</dbReference>
<dbReference type="Proteomes" id="UP000740557">
    <property type="component" value="Unassembled WGS sequence"/>
</dbReference>
<evidence type="ECO:0000256" key="1">
    <source>
        <dbReference type="SAM" id="Coils"/>
    </source>
</evidence>
<organism evidence="3 4">
    <name type="scientific">candidate division WWE3 bacterium</name>
    <dbReference type="NCBI Taxonomy" id="2053526"/>
    <lineage>
        <taxon>Bacteria</taxon>
        <taxon>Katanobacteria</taxon>
    </lineage>
</organism>
<dbReference type="SUPFAM" id="SSF109998">
    <property type="entry name" value="Triger factor/SurA peptide-binding domain-like"/>
    <property type="match status" value="1"/>
</dbReference>
<dbReference type="GO" id="GO:0051083">
    <property type="term" value="P:'de novo' cotranslational protein folding"/>
    <property type="evidence" value="ECO:0007669"/>
    <property type="project" value="TreeGrafter"/>
</dbReference>
<dbReference type="InterPro" id="IPR005215">
    <property type="entry name" value="Trig_fac"/>
</dbReference>
<evidence type="ECO:0000259" key="2">
    <source>
        <dbReference type="Pfam" id="PF05697"/>
    </source>
</evidence>
<feature type="domain" description="Trigger factor ribosome-binding bacterial" evidence="2">
    <location>
        <begin position="1"/>
        <end position="145"/>
    </location>
</feature>
<dbReference type="GO" id="GO:0015031">
    <property type="term" value="P:protein transport"/>
    <property type="evidence" value="ECO:0007669"/>
    <property type="project" value="InterPro"/>
</dbReference>
<proteinExistence type="predicted"/>
<dbReference type="InterPro" id="IPR027304">
    <property type="entry name" value="Trigger_fact/SurA_dom_sf"/>
</dbReference>
<dbReference type="SUPFAM" id="SSF102735">
    <property type="entry name" value="Trigger factor ribosome-binding domain"/>
    <property type="match status" value="1"/>
</dbReference>
<evidence type="ECO:0000313" key="3">
    <source>
        <dbReference type="EMBL" id="MCA9308512.1"/>
    </source>
</evidence>
<dbReference type="InterPro" id="IPR008881">
    <property type="entry name" value="Trigger_fac_ribosome-bd_bac"/>
</dbReference>
<evidence type="ECO:0000313" key="4">
    <source>
        <dbReference type="Proteomes" id="UP000740557"/>
    </source>
</evidence>
<dbReference type="InterPro" id="IPR036611">
    <property type="entry name" value="Trigger_fac_ribosome-bd_sf"/>
</dbReference>
<dbReference type="InterPro" id="IPR037041">
    <property type="entry name" value="Trigger_fac_C_sf"/>
</dbReference>
<protein>
    <recommendedName>
        <fullName evidence="2">Trigger factor ribosome-binding bacterial domain-containing protein</fullName>
    </recommendedName>
</protein>
<name>A0A955EC04_UNCKA</name>
<keyword evidence="1" id="KW-0175">Coiled coil</keyword>
<dbReference type="GO" id="GO:0003755">
    <property type="term" value="F:peptidyl-prolyl cis-trans isomerase activity"/>
    <property type="evidence" value="ECO:0007669"/>
    <property type="project" value="UniProtKB-KW"/>
</dbReference>
<feature type="coiled-coil region" evidence="1">
    <location>
        <begin position="118"/>
        <end position="146"/>
    </location>
</feature>
<sequence length="300" mass="33879">MQVKVNKKPKSTVELNITVPASKVKQTYDSVLSEVVVHTTVPGFRKGKAPKDKVLERTDISKLYGEVVNALLKNYYPQALKENKIEPVSNPQVEIKEFDLEKDFNFIATVAVKPDVKVGDYKKALKKAYEQLKKQTQEDNKEKLEKGEELTTDDKVNLSSAHVIEAILEVSKMELSDMLVEQEAERMLSRLINQAQAVGLTLERYLEAQGKTEEQLKEDYKKVAENTLQSEFALNQLVKDLGIEIPDQEIEDMINASGIPDASAKLQSPTEKWYIKSILEKNKLITQLIEEVEGGTKDAK</sequence>
<dbReference type="GO" id="GO:0043022">
    <property type="term" value="F:ribosome binding"/>
    <property type="evidence" value="ECO:0007669"/>
    <property type="project" value="TreeGrafter"/>
</dbReference>
<dbReference type="Gene3D" id="1.10.3120.10">
    <property type="entry name" value="Trigger factor, C-terminal domain"/>
    <property type="match status" value="1"/>
</dbReference>
<dbReference type="GO" id="GO:0044183">
    <property type="term" value="F:protein folding chaperone"/>
    <property type="evidence" value="ECO:0007669"/>
    <property type="project" value="TreeGrafter"/>
</dbReference>